<feature type="transmembrane region" description="Helical" evidence="1">
    <location>
        <begin position="770"/>
        <end position="789"/>
    </location>
</feature>
<dbReference type="Proteomes" id="UP001634394">
    <property type="component" value="Unassembled WGS sequence"/>
</dbReference>
<evidence type="ECO:0000313" key="3">
    <source>
        <dbReference type="EMBL" id="KAL3848524.1"/>
    </source>
</evidence>
<feature type="transmembrane region" description="Helical" evidence="1">
    <location>
        <begin position="237"/>
        <end position="255"/>
    </location>
</feature>
<evidence type="ECO:0000256" key="1">
    <source>
        <dbReference type="SAM" id="Phobius"/>
    </source>
</evidence>
<feature type="transmembrane region" description="Helical" evidence="1">
    <location>
        <begin position="383"/>
        <end position="408"/>
    </location>
</feature>
<feature type="transmembrane region" description="Helical" evidence="1">
    <location>
        <begin position="522"/>
        <end position="547"/>
    </location>
</feature>
<evidence type="ECO:0000313" key="4">
    <source>
        <dbReference type="Proteomes" id="UP001634394"/>
    </source>
</evidence>
<feature type="transmembrane region" description="Helical" evidence="1">
    <location>
        <begin position="731"/>
        <end position="750"/>
    </location>
</feature>
<feature type="transmembrane region" description="Helical" evidence="1">
    <location>
        <begin position="593"/>
        <end position="626"/>
    </location>
</feature>
<reference evidence="3 4" key="1">
    <citation type="submission" date="2024-11" db="EMBL/GenBank/DDBJ databases">
        <title>Chromosome-level genome assembly of the freshwater bivalve Anodonta woodiana.</title>
        <authorList>
            <person name="Chen X."/>
        </authorList>
    </citation>
    <scope>NUCLEOTIDE SEQUENCE [LARGE SCALE GENOMIC DNA]</scope>
    <source>
        <strain evidence="3">MN2024</strain>
        <tissue evidence="3">Gills</tissue>
    </source>
</reference>
<feature type="signal peptide" evidence="2">
    <location>
        <begin position="1"/>
        <end position="19"/>
    </location>
</feature>
<feature type="transmembrane region" description="Helical" evidence="1">
    <location>
        <begin position="497"/>
        <end position="516"/>
    </location>
</feature>
<evidence type="ECO:0000256" key="2">
    <source>
        <dbReference type="SAM" id="SignalP"/>
    </source>
</evidence>
<dbReference type="AlphaFoldDB" id="A0ABD3UG74"/>
<keyword evidence="1" id="KW-1133">Transmembrane helix</keyword>
<feature type="transmembrane region" description="Helical" evidence="1">
    <location>
        <begin position="559"/>
        <end position="581"/>
    </location>
</feature>
<feature type="chain" id="PRO_5044860754" evidence="2">
    <location>
        <begin position="20"/>
        <end position="827"/>
    </location>
</feature>
<gene>
    <name evidence="3" type="ORF">ACJMK2_019375</name>
</gene>
<keyword evidence="2" id="KW-0732">Signal</keyword>
<keyword evidence="1" id="KW-0812">Transmembrane</keyword>
<protein>
    <submittedName>
        <fullName evidence="3">Uncharacterized protein</fullName>
    </submittedName>
</protein>
<dbReference type="EMBL" id="JBJQND010000016">
    <property type="protein sequence ID" value="KAL3848524.1"/>
    <property type="molecule type" value="Genomic_DNA"/>
</dbReference>
<organism evidence="3 4">
    <name type="scientific">Sinanodonta woodiana</name>
    <name type="common">Chinese pond mussel</name>
    <name type="synonym">Anodonta woodiana</name>
    <dbReference type="NCBI Taxonomy" id="1069815"/>
    <lineage>
        <taxon>Eukaryota</taxon>
        <taxon>Metazoa</taxon>
        <taxon>Spiralia</taxon>
        <taxon>Lophotrochozoa</taxon>
        <taxon>Mollusca</taxon>
        <taxon>Bivalvia</taxon>
        <taxon>Autobranchia</taxon>
        <taxon>Heteroconchia</taxon>
        <taxon>Palaeoheterodonta</taxon>
        <taxon>Unionida</taxon>
        <taxon>Unionoidea</taxon>
        <taxon>Unionidae</taxon>
        <taxon>Unioninae</taxon>
        <taxon>Sinanodonta</taxon>
    </lineage>
</organism>
<comment type="caution">
    <text evidence="3">The sequence shown here is derived from an EMBL/GenBank/DDBJ whole genome shotgun (WGS) entry which is preliminary data.</text>
</comment>
<sequence length="827" mass="94553">MHLFTATSLLLCHVYGALALKEGTVSQTAMEVHASKEEAPCNVTIQNKTGIYMRVKFGEYNPDVAHLTLIFPKNSTVTWNDGALQPFQWMWCLNEDRNSIPFTQWHVDYSILSFGLLDTKALPESFVQFDVQPPDCSINIGSSKSDLEIAYAFSNMTHTFLEPVSLKYRNSYWCFAAEIPGVKDTFLYKLGIHFGYPVEVMTYNCCYSYFYFTEDRLDVNCSRKQSETMHDTTSGPYFMGLILFCYFPILLLSFASSTSDTTKASSDKCIWRHNGYVCLDHNEDQENIYFDANTQPDFVYLENKSPISLTSIFCGLCGQANRFPNLVSRLRRTIFVLFCPIVIYIKLIIYTRLQNETTLELINHGVPVNFLSMLGGFQRSRELFVPFLGGPFVLIIMFYTISAVLIIFPENMEHVLEDGTSDSAWTDTCPLTLGLDAVQNFSHVQISSECGFAKIRASMIGRFYCILNPKFWSYTCCVSLARYGRVVSYVRLHIPIYIRYIVYSVLIPVLVLTFLTEMLLCLLYYGIPLPWFICIAFTAFGNAWIRIYRERLGLRLTNVSSYCTIVVGYLLLVPVLFYFSYSTIMIFSTSFNFVAEIIVFVFIAVIVYPSTAFGYLFFGTALFYYVLKQLRGIGETYFELLSDVVEVLMILKAEPDQNRVVDGTLTVPNERNSTIQTIQINGSRMEVLQDQSSKMSSTPTPSSDCLLHYKNNVPGIPKDLFRYVLQRHRPVFITVFKAFLRIGLIVLLLLGTLRITSYAPSTSSQVTEVMHVIFIVMIGSLPRALEVTFSDSNKVVMKEMFLKQLERTILIYKRNSFNETQMDYTTV</sequence>
<feature type="transmembrane region" description="Helical" evidence="1">
    <location>
        <begin position="334"/>
        <end position="353"/>
    </location>
</feature>
<proteinExistence type="predicted"/>
<keyword evidence="4" id="KW-1185">Reference proteome</keyword>
<accession>A0ABD3UG74</accession>
<keyword evidence="1" id="KW-0472">Membrane</keyword>
<name>A0ABD3UG74_SINWO</name>